<organism evidence="1 2">
    <name type="scientific">Necator americanus</name>
    <name type="common">Human hookworm</name>
    <dbReference type="NCBI Taxonomy" id="51031"/>
    <lineage>
        <taxon>Eukaryota</taxon>
        <taxon>Metazoa</taxon>
        <taxon>Ecdysozoa</taxon>
        <taxon>Nematoda</taxon>
        <taxon>Chromadorea</taxon>
        <taxon>Rhabditida</taxon>
        <taxon>Rhabditina</taxon>
        <taxon>Rhabditomorpha</taxon>
        <taxon>Strongyloidea</taxon>
        <taxon>Ancylostomatidae</taxon>
        <taxon>Bunostominae</taxon>
        <taxon>Necator</taxon>
    </lineage>
</organism>
<gene>
    <name evidence="1" type="primary">Necator_chrV.g18514</name>
    <name evidence="1" type="ORF">RB195_013723</name>
</gene>
<accession>A0ABR1DWX9</accession>
<comment type="caution">
    <text evidence="1">The sequence shown here is derived from an EMBL/GenBank/DDBJ whole genome shotgun (WGS) entry which is preliminary data.</text>
</comment>
<name>A0ABR1DWX9_NECAM</name>
<reference evidence="1 2" key="1">
    <citation type="submission" date="2023-08" db="EMBL/GenBank/DDBJ databases">
        <title>A Necator americanus chromosomal reference genome.</title>
        <authorList>
            <person name="Ilik V."/>
            <person name="Petrzelkova K.J."/>
            <person name="Pardy F."/>
            <person name="Fuh T."/>
            <person name="Niatou-Singa F.S."/>
            <person name="Gouil Q."/>
            <person name="Baker L."/>
            <person name="Ritchie M.E."/>
            <person name="Jex A.R."/>
            <person name="Gazzola D."/>
            <person name="Li H."/>
            <person name="Toshio Fujiwara R."/>
            <person name="Zhan B."/>
            <person name="Aroian R.V."/>
            <person name="Pafco B."/>
            <person name="Schwarz E.M."/>
        </authorList>
    </citation>
    <scope>NUCLEOTIDE SEQUENCE [LARGE SCALE GENOMIC DNA]</scope>
    <source>
        <strain evidence="1 2">Aroian</strain>
        <tissue evidence="1">Whole animal</tissue>
    </source>
</reference>
<evidence type="ECO:0000313" key="2">
    <source>
        <dbReference type="Proteomes" id="UP001303046"/>
    </source>
</evidence>
<dbReference type="EMBL" id="JAVFWL010000005">
    <property type="protein sequence ID" value="KAK6754919.1"/>
    <property type="molecule type" value="Genomic_DNA"/>
</dbReference>
<sequence length="129" mass="14747">METVSLFSYHAKTVSTDADLPTLLGAVWRIKFHMTALQETKSKRSDVQHGDETLVVRGESVPSRKCRWCWFVAHPSDVYLADSRELLPRGLAILCLQPLRQNPSSSAATNHHQQLMKSNWTCSVRIWRK</sequence>
<protein>
    <submittedName>
        <fullName evidence="1">Uncharacterized protein</fullName>
    </submittedName>
</protein>
<dbReference type="Proteomes" id="UP001303046">
    <property type="component" value="Unassembled WGS sequence"/>
</dbReference>
<evidence type="ECO:0000313" key="1">
    <source>
        <dbReference type="EMBL" id="KAK6754919.1"/>
    </source>
</evidence>
<proteinExistence type="predicted"/>
<keyword evidence="2" id="KW-1185">Reference proteome</keyword>